<evidence type="ECO:0000313" key="4">
    <source>
        <dbReference type="Proteomes" id="UP001501116"/>
    </source>
</evidence>
<dbReference type="EMBL" id="BAAANN010000014">
    <property type="protein sequence ID" value="GAA1963101.1"/>
    <property type="molecule type" value="Genomic_DNA"/>
</dbReference>
<evidence type="ECO:0000313" key="3">
    <source>
        <dbReference type="EMBL" id="GAA1963101.1"/>
    </source>
</evidence>
<accession>A0ABN2R4C4</accession>
<keyword evidence="1" id="KW-0812">Transmembrane</keyword>
<sequence>MIRLTGRGTATAIGSVVVFAAGLWAGYPVLLAVSAAAFGAVVAGVAIAARRPRVTVARDVYPDRVHRGRPAFARLKVANPGTRRQPGFTAGDRLGAGFQAVSVRALPPNGQAVHHYELPTETRGRHVVGPLTVDRGDPLGLGAGRLTTGETATLWVHPRVHPMRAIAAGHPRHHHQGRSTDDSLHGSIDLRDVREYVVGDEVRHLHWKATARTGQLMVREYVDPDQPRFTALLDTRRESVRADLFEDAVDLTASLVVSAATADQRCRLVTSCGLDVGTNGGAEAARRMLDELCTLDVTGEHGLALAPGTLSRSGGGTLVVVLTALAEADRAAIAALRPRYSSMIVIVLNGQSGQVPGAKVVPATDAADAARRWNAVVAA</sequence>
<dbReference type="RefSeq" id="WP_344420067.1">
    <property type="nucleotide sequence ID" value="NZ_BAAANN010000014.1"/>
</dbReference>
<dbReference type="Pfam" id="PF01882">
    <property type="entry name" value="DUF58"/>
    <property type="match status" value="1"/>
</dbReference>
<gene>
    <name evidence="3" type="ORF">GCM10009754_38060</name>
</gene>
<keyword evidence="1" id="KW-1133">Transmembrane helix</keyword>
<dbReference type="InterPro" id="IPR002881">
    <property type="entry name" value="DUF58"/>
</dbReference>
<keyword evidence="4" id="KW-1185">Reference proteome</keyword>
<reference evidence="3 4" key="1">
    <citation type="journal article" date="2019" name="Int. J. Syst. Evol. Microbiol.">
        <title>The Global Catalogue of Microorganisms (GCM) 10K type strain sequencing project: providing services to taxonomists for standard genome sequencing and annotation.</title>
        <authorList>
            <consortium name="The Broad Institute Genomics Platform"/>
            <consortium name="The Broad Institute Genome Sequencing Center for Infectious Disease"/>
            <person name="Wu L."/>
            <person name="Ma J."/>
        </authorList>
    </citation>
    <scope>NUCLEOTIDE SEQUENCE [LARGE SCALE GENOMIC DNA]</scope>
    <source>
        <strain evidence="3 4">JCM 14545</strain>
    </source>
</reference>
<proteinExistence type="predicted"/>
<protein>
    <submittedName>
        <fullName evidence="3">DUF58 domain-containing protein</fullName>
    </submittedName>
</protein>
<comment type="caution">
    <text evidence="3">The sequence shown here is derived from an EMBL/GenBank/DDBJ whole genome shotgun (WGS) entry which is preliminary data.</text>
</comment>
<name>A0ABN2R4C4_9PSEU</name>
<dbReference type="Proteomes" id="UP001501116">
    <property type="component" value="Unassembled WGS sequence"/>
</dbReference>
<dbReference type="PANTHER" id="PTHR34351">
    <property type="entry name" value="SLR1927 PROTEIN-RELATED"/>
    <property type="match status" value="1"/>
</dbReference>
<organism evidence="3 4">
    <name type="scientific">Amycolatopsis minnesotensis</name>
    <dbReference type="NCBI Taxonomy" id="337894"/>
    <lineage>
        <taxon>Bacteria</taxon>
        <taxon>Bacillati</taxon>
        <taxon>Actinomycetota</taxon>
        <taxon>Actinomycetes</taxon>
        <taxon>Pseudonocardiales</taxon>
        <taxon>Pseudonocardiaceae</taxon>
        <taxon>Amycolatopsis</taxon>
    </lineage>
</organism>
<keyword evidence="1" id="KW-0472">Membrane</keyword>
<feature type="transmembrane region" description="Helical" evidence="1">
    <location>
        <begin position="7"/>
        <end position="25"/>
    </location>
</feature>
<evidence type="ECO:0000256" key="1">
    <source>
        <dbReference type="SAM" id="Phobius"/>
    </source>
</evidence>
<dbReference type="PANTHER" id="PTHR34351:SF1">
    <property type="entry name" value="SLR1927 PROTEIN"/>
    <property type="match status" value="1"/>
</dbReference>
<evidence type="ECO:0000259" key="2">
    <source>
        <dbReference type="Pfam" id="PF01882"/>
    </source>
</evidence>
<feature type="domain" description="DUF58" evidence="2">
    <location>
        <begin position="192"/>
        <end position="358"/>
    </location>
</feature>